<accession>A0AAU9JKW5</accession>
<feature type="compositionally biased region" description="Polar residues" evidence="3">
    <location>
        <begin position="15"/>
        <end position="37"/>
    </location>
</feature>
<dbReference type="EMBL" id="CAJZBQ010000040">
    <property type="protein sequence ID" value="CAG9326270.1"/>
    <property type="molecule type" value="Genomic_DNA"/>
</dbReference>
<evidence type="ECO:0000256" key="2">
    <source>
        <dbReference type="ARBA" id="ARBA00022737"/>
    </source>
</evidence>
<evidence type="ECO:0000256" key="1">
    <source>
        <dbReference type="ARBA" id="ARBA00022441"/>
    </source>
</evidence>
<comment type="caution">
    <text evidence="4">The sequence shown here is derived from an EMBL/GenBank/DDBJ whole genome shotgun (WGS) entry which is preliminary data.</text>
</comment>
<dbReference type="SUPFAM" id="SSF50965">
    <property type="entry name" value="Galactose oxidase, central domain"/>
    <property type="match status" value="1"/>
</dbReference>
<name>A0AAU9JKW5_9CILI</name>
<gene>
    <name evidence="4" type="ORF">BSTOLATCC_MIC40700</name>
</gene>
<dbReference type="Proteomes" id="UP001162131">
    <property type="component" value="Unassembled WGS sequence"/>
</dbReference>
<proteinExistence type="predicted"/>
<dbReference type="Pfam" id="PF24681">
    <property type="entry name" value="Kelch_KLHDC2_KLHL20_DRC7"/>
    <property type="match status" value="2"/>
</dbReference>
<dbReference type="InterPro" id="IPR011043">
    <property type="entry name" value="Gal_Oxase/kelch_b-propeller"/>
</dbReference>
<evidence type="ECO:0000313" key="5">
    <source>
        <dbReference type="Proteomes" id="UP001162131"/>
    </source>
</evidence>
<reference evidence="4" key="1">
    <citation type="submission" date="2021-09" db="EMBL/GenBank/DDBJ databases">
        <authorList>
            <consortium name="AG Swart"/>
            <person name="Singh M."/>
            <person name="Singh A."/>
            <person name="Seah K."/>
            <person name="Emmerich C."/>
        </authorList>
    </citation>
    <scope>NUCLEOTIDE SEQUENCE</scope>
    <source>
        <strain evidence="4">ATCC30299</strain>
    </source>
</reference>
<organism evidence="4 5">
    <name type="scientific">Blepharisma stoltei</name>
    <dbReference type="NCBI Taxonomy" id="1481888"/>
    <lineage>
        <taxon>Eukaryota</taxon>
        <taxon>Sar</taxon>
        <taxon>Alveolata</taxon>
        <taxon>Ciliophora</taxon>
        <taxon>Postciliodesmatophora</taxon>
        <taxon>Heterotrichea</taxon>
        <taxon>Heterotrichida</taxon>
        <taxon>Blepharismidae</taxon>
        <taxon>Blepharisma</taxon>
    </lineage>
</organism>
<dbReference type="PANTHER" id="PTHR46093">
    <property type="entry name" value="ACYL-COA-BINDING DOMAIN-CONTAINING PROTEIN 5"/>
    <property type="match status" value="1"/>
</dbReference>
<evidence type="ECO:0000256" key="3">
    <source>
        <dbReference type="SAM" id="MobiDB-lite"/>
    </source>
</evidence>
<protein>
    <submittedName>
        <fullName evidence="4">Uncharacterized protein</fullName>
    </submittedName>
</protein>
<dbReference type="PANTHER" id="PTHR46093:SF18">
    <property type="entry name" value="FIBRONECTIN TYPE-III DOMAIN-CONTAINING PROTEIN"/>
    <property type="match status" value="1"/>
</dbReference>
<feature type="region of interest" description="Disordered" evidence="3">
    <location>
        <begin position="1"/>
        <end position="42"/>
    </location>
</feature>
<keyword evidence="1" id="KW-0880">Kelch repeat</keyword>
<sequence>MRNKEKTHSLLRHTSVPTISTSHLSMTQRSPDKSSSPGLPILKKQGSLRKQSSIKKHVRIFSLGNDYNGLLDTDRKSFLEELTERYRDGFTNEFKKKNQFFLFSEIKATTGTIPESRVSGTMAYVNSFLYLYGGQSVDYGHCMKILDFRKLKWDHISYERSIESPGFRMGHTCLEYKNSLILYGGRSKYNVVLNLRECSHYIYKFDTGKLSWEAIIPEGNVKDGRRNHGAGILGHTMIIYGGIDSHGRILSSIHCLDLVAFKWFNIEIETTHVTPGHRHSFSFTPVFSSDILKNPHFEIYDIPYSTSDIIPKKKSGFYIFGGATLAESPSNDLYCLKVKKRLKQASFKWVKLETTGQSPSARSNHCSVFSGTHLYLIGGRNDTLQVSEKIEIYALDILELRWENVSIQGNSPTNRWGASAIAIGTKILILGGMTIGRYCNSDLYMIETDQDYVGEVINSYHEDEEPKKKIKEPIISNKNIRSMERLSNNLKNILAARLLANKDT</sequence>
<dbReference type="InterPro" id="IPR015915">
    <property type="entry name" value="Kelch-typ_b-propeller"/>
</dbReference>
<keyword evidence="2" id="KW-0677">Repeat</keyword>
<dbReference type="Gene3D" id="2.120.10.80">
    <property type="entry name" value="Kelch-type beta propeller"/>
    <property type="match status" value="2"/>
</dbReference>
<dbReference type="AlphaFoldDB" id="A0AAU9JKW5"/>
<evidence type="ECO:0000313" key="4">
    <source>
        <dbReference type="EMBL" id="CAG9326270.1"/>
    </source>
</evidence>
<keyword evidence="5" id="KW-1185">Reference proteome</keyword>